<feature type="transmembrane region" description="Helical" evidence="1">
    <location>
        <begin position="63"/>
        <end position="83"/>
    </location>
</feature>
<keyword evidence="1" id="KW-0812">Transmembrane</keyword>
<sequence>MRTGGGRTISSVLLLLFGIILVMVGAYFWFIRPPLLPEDLRYLATSPATIDAAVPNLETWLGYVFHVLGGYIVASGILTIALAGTSYREHRASAAVAAAVAGAASIGLMSAVNFSIQSDFRWALLAMAALWASSILMYAIEAFRASRADPAAAIPSLRG</sequence>
<feature type="transmembrane region" description="Helical" evidence="1">
    <location>
        <begin position="95"/>
        <end position="116"/>
    </location>
</feature>
<protein>
    <submittedName>
        <fullName evidence="2">Uncharacterized protein</fullName>
    </submittedName>
</protein>
<keyword evidence="1" id="KW-1133">Transmembrane helix</keyword>
<organism evidence="2 3">
    <name type="scientific">Afipia massiliensis</name>
    <dbReference type="NCBI Taxonomy" id="211460"/>
    <lineage>
        <taxon>Bacteria</taxon>
        <taxon>Pseudomonadati</taxon>
        <taxon>Pseudomonadota</taxon>
        <taxon>Alphaproteobacteria</taxon>
        <taxon>Hyphomicrobiales</taxon>
        <taxon>Nitrobacteraceae</taxon>
        <taxon>Afipia</taxon>
    </lineage>
</organism>
<dbReference type="Proteomes" id="UP000521227">
    <property type="component" value="Unassembled WGS sequence"/>
</dbReference>
<keyword evidence="1" id="KW-0472">Membrane</keyword>
<evidence type="ECO:0000313" key="3">
    <source>
        <dbReference type="Proteomes" id="UP000521227"/>
    </source>
</evidence>
<dbReference type="RefSeq" id="WP_184090156.1">
    <property type="nucleotide sequence ID" value="NZ_JACHIJ010000010.1"/>
</dbReference>
<dbReference type="EMBL" id="JACHIJ010000010">
    <property type="protein sequence ID" value="MBB5055011.1"/>
    <property type="molecule type" value="Genomic_DNA"/>
</dbReference>
<evidence type="ECO:0000256" key="1">
    <source>
        <dbReference type="SAM" id="Phobius"/>
    </source>
</evidence>
<feature type="transmembrane region" description="Helical" evidence="1">
    <location>
        <begin position="12"/>
        <end position="31"/>
    </location>
</feature>
<proteinExistence type="predicted"/>
<reference evidence="2 3" key="1">
    <citation type="submission" date="2020-08" db="EMBL/GenBank/DDBJ databases">
        <title>Genomic Encyclopedia of Type Strains, Phase IV (KMG-IV): sequencing the most valuable type-strain genomes for metagenomic binning, comparative biology and taxonomic classification.</title>
        <authorList>
            <person name="Goeker M."/>
        </authorList>
    </citation>
    <scope>NUCLEOTIDE SEQUENCE [LARGE SCALE GENOMIC DNA]</scope>
    <source>
        <strain evidence="2 3">DSM 17498</strain>
    </source>
</reference>
<dbReference type="AlphaFoldDB" id="A0A840NBH6"/>
<gene>
    <name evidence="2" type="ORF">HNQ36_005022</name>
</gene>
<comment type="caution">
    <text evidence="2">The sequence shown here is derived from an EMBL/GenBank/DDBJ whole genome shotgun (WGS) entry which is preliminary data.</text>
</comment>
<feature type="transmembrane region" description="Helical" evidence="1">
    <location>
        <begin position="122"/>
        <end position="140"/>
    </location>
</feature>
<accession>A0A840NBH6</accession>
<name>A0A840NBH6_9BRAD</name>
<evidence type="ECO:0000313" key="2">
    <source>
        <dbReference type="EMBL" id="MBB5055011.1"/>
    </source>
</evidence>